<dbReference type="Proteomes" id="UP001597110">
    <property type="component" value="Unassembled WGS sequence"/>
</dbReference>
<feature type="signal peptide" evidence="1">
    <location>
        <begin position="1"/>
        <end position="26"/>
    </location>
</feature>
<gene>
    <name evidence="2" type="ORF">ACFQ0E_17900</name>
</gene>
<feature type="chain" id="PRO_5047343954" evidence="1">
    <location>
        <begin position="27"/>
        <end position="147"/>
    </location>
</feature>
<sequence length="147" mass="15843">MRPIPALSMLCLPLLFAAALPATVRAHETMPANWCTNPDAKPQIVATFNFSRQELRAMARQVELTLGPEGLIAEGLAEREADGRCGIVDRWNMATYIAQHYCGAAGGNPDVIINITAPSAYNSPQHHTAFNYENGLQGSCAVCTVSE</sequence>
<evidence type="ECO:0000313" key="2">
    <source>
        <dbReference type="EMBL" id="MFD0727472.1"/>
    </source>
</evidence>
<dbReference type="EMBL" id="JBHTIF010000005">
    <property type="protein sequence ID" value="MFD0727472.1"/>
    <property type="molecule type" value="Genomic_DNA"/>
</dbReference>
<evidence type="ECO:0000313" key="3">
    <source>
        <dbReference type="Proteomes" id="UP001597110"/>
    </source>
</evidence>
<protein>
    <submittedName>
        <fullName evidence="2">Uncharacterized protein</fullName>
    </submittedName>
</protein>
<evidence type="ECO:0000256" key="1">
    <source>
        <dbReference type="SAM" id="SignalP"/>
    </source>
</evidence>
<keyword evidence="1" id="KW-0732">Signal</keyword>
<dbReference type="RefSeq" id="WP_386826167.1">
    <property type="nucleotide sequence ID" value="NZ_JBHTIF010000005.1"/>
</dbReference>
<reference evidence="3" key="1">
    <citation type="journal article" date="2019" name="Int. J. Syst. Evol. Microbiol.">
        <title>The Global Catalogue of Microorganisms (GCM) 10K type strain sequencing project: providing services to taxonomists for standard genome sequencing and annotation.</title>
        <authorList>
            <consortium name="The Broad Institute Genomics Platform"/>
            <consortium name="The Broad Institute Genome Sequencing Center for Infectious Disease"/>
            <person name="Wu L."/>
            <person name="Ma J."/>
        </authorList>
    </citation>
    <scope>NUCLEOTIDE SEQUENCE [LARGE SCALE GENOMIC DNA]</scope>
    <source>
        <strain evidence="3">CCUG 55585</strain>
    </source>
</reference>
<keyword evidence="3" id="KW-1185">Reference proteome</keyword>
<comment type="caution">
    <text evidence="2">The sequence shown here is derived from an EMBL/GenBank/DDBJ whole genome shotgun (WGS) entry which is preliminary data.</text>
</comment>
<organism evidence="2 3">
    <name type="scientific">Lysobacter brunescens</name>
    <dbReference type="NCBI Taxonomy" id="262323"/>
    <lineage>
        <taxon>Bacteria</taxon>
        <taxon>Pseudomonadati</taxon>
        <taxon>Pseudomonadota</taxon>
        <taxon>Gammaproteobacteria</taxon>
        <taxon>Lysobacterales</taxon>
        <taxon>Lysobacteraceae</taxon>
        <taxon>Lysobacter</taxon>
    </lineage>
</organism>
<name>A0ABW2YG35_9GAMM</name>
<accession>A0ABW2YG35</accession>
<proteinExistence type="predicted"/>